<feature type="transmembrane region" description="Helical" evidence="8">
    <location>
        <begin position="304"/>
        <end position="326"/>
    </location>
</feature>
<evidence type="ECO:0000256" key="1">
    <source>
        <dbReference type="ARBA" id="ARBA00004127"/>
    </source>
</evidence>
<dbReference type="Proteomes" id="UP001165069">
    <property type="component" value="Unassembled WGS sequence"/>
</dbReference>
<evidence type="ECO:0000256" key="6">
    <source>
        <dbReference type="RuleBase" id="RU000320"/>
    </source>
</evidence>
<feature type="transmembrane region" description="Helical" evidence="8">
    <location>
        <begin position="373"/>
        <end position="391"/>
    </location>
</feature>
<comment type="similarity">
    <text evidence="2">Belongs to the complex I subunit 4 family.</text>
</comment>
<dbReference type="PRINTS" id="PR01437">
    <property type="entry name" value="NUOXDRDTASE4"/>
</dbReference>
<evidence type="ECO:0000259" key="9">
    <source>
        <dbReference type="Pfam" id="PF00361"/>
    </source>
</evidence>
<gene>
    <name evidence="10" type="primary">nuoM-1_2</name>
    <name evidence="10" type="ORF">GETHLI_34360</name>
</gene>
<dbReference type="EMBL" id="BSDE01000009">
    <property type="protein sequence ID" value="GLH74934.1"/>
    <property type="molecule type" value="Genomic_DNA"/>
</dbReference>
<evidence type="ECO:0000256" key="8">
    <source>
        <dbReference type="SAM" id="Phobius"/>
    </source>
</evidence>
<feature type="transmembrane region" description="Helical" evidence="8">
    <location>
        <begin position="37"/>
        <end position="55"/>
    </location>
</feature>
<feature type="compositionally biased region" description="Low complexity" evidence="7">
    <location>
        <begin position="518"/>
        <end position="530"/>
    </location>
</feature>
<dbReference type="InterPro" id="IPR010227">
    <property type="entry name" value="NADH_Q_OxRdtase_chainM/4"/>
</dbReference>
<name>A0ABQ5QJ82_9BACT</name>
<comment type="subcellular location">
    <subcellularLocation>
        <location evidence="1">Endomembrane system</location>
        <topology evidence="1">Multi-pass membrane protein</topology>
    </subcellularLocation>
    <subcellularLocation>
        <location evidence="6">Membrane</location>
        <topology evidence="6">Multi-pass membrane protein</topology>
    </subcellularLocation>
</comment>
<feature type="domain" description="NADH:quinone oxidoreductase/Mrp antiporter transmembrane" evidence="9">
    <location>
        <begin position="132"/>
        <end position="414"/>
    </location>
</feature>
<feature type="transmembrane region" description="Helical" evidence="8">
    <location>
        <begin position="411"/>
        <end position="434"/>
    </location>
</feature>
<feature type="transmembrane region" description="Helical" evidence="8">
    <location>
        <begin position="332"/>
        <end position="353"/>
    </location>
</feature>
<feature type="transmembrane region" description="Helical" evidence="8">
    <location>
        <begin position="207"/>
        <end position="227"/>
    </location>
</feature>
<feature type="transmembrane region" description="Helical" evidence="8">
    <location>
        <begin position="168"/>
        <end position="187"/>
    </location>
</feature>
<protein>
    <submittedName>
        <fullName evidence="10">NADH:ubiquinone oxidoreductase subunit M</fullName>
    </submittedName>
</protein>
<feature type="transmembrane region" description="Helical" evidence="8">
    <location>
        <begin position="112"/>
        <end position="130"/>
    </location>
</feature>
<accession>A0ABQ5QJ82</accession>
<keyword evidence="5 8" id="KW-0472">Membrane</keyword>
<organism evidence="10 11">
    <name type="scientific">Geothrix limicola</name>
    <dbReference type="NCBI Taxonomy" id="2927978"/>
    <lineage>
        <taxon>Bacteria</taxon>
        <taxon>Pseudomonadati</taxon>
        <taxon>Acidobacteriota</taxon>
        <taxon>Holophagae</taxon>
        <taxon>Holophagales</taxon>
        <taxon>Holophagaceae</taxon>
        <taxon>Geothrix</taxon>
    </lineage>
</organism>
<keyword evidence="11" id="KW-1185">Reference proteome</keyword>
<evidence type="ECO:0000256" key="5">
    <source>
        <dbReference type="ARBA" id="ARBA00023136"/>
    </source>
</evidence>
<dbReference type="RefSeq" id="WP_285577786.1">
    <property type="nucleotide sequence ID" value="NZ_BSDE01000009.1"/>
</dbReference>
<evidence type="ECO:0000256" key="2">
    <source>
        <dbReference type="ARBA" id="ARBA00009025"/>
    </source>
</evidence>
<dbReference type="InterPro" id="IPR003918">
    <property type="entry name" value="NADH_UbQ_OxRdtase"/>
</dbReference>
<feature type="transmembrane region" description="Helical" evidence="8">
    <location>
        <begin position="276"/>
        <end position="297"/>
    </location>
</feature>
<evidence type="ECO:0000313" key="11">
    <source>
        <dbReference type="Proteomes" id="UP001165069"/>
    </source>
</evidence>
<evidence type="ECO:0000313" key="10">
    <source>
        <dbReference type="EMBL" id="GLH74934.1"/>
    </source>
</evidence>
<sequence length="541" mass="58785">MTWLNSHPLSFLVFAPAILGLLILALPHALGRLSRMLGFMGALAFFALSLAWLLGHGGGGVLSERAPWFTLVGLPVDYALAVDGLNLWLVILTTFLVPLTMLGTWNSIKDRIGTFAAMFLLLETGMLGALMAQDLFFFYLFWEAMLIPMYFMIGVWGGDERRYAANKFFLYTLSGSLLWLVALLYLANKAGGFNPLLMGQAASLLPFGVQCWLFIAFAVAFAIKVPLFPLHTWLPDAHVQAPTAGSVILAGVLLKLGGYGFLRFAIPMFPQASMHYAKPIAILSVIAIVYGALVAMVQRDIKKLVAYSSVSHMGFVMLGLASFTVIGTQGAMLQMLNHGISTGALFLLVGMIYDRAHTRMIADFGGVAVKMPVFTAFFFIVTLSSIGLPLTNGFVGEFWILNGTFLSGFGWGRLYACLATSGVLLGAVYMLWMFKRVFWGPENKDEDSGTHHLHSDLNLREVAVLLPIVVLIIWMGVHPKTFVAVSEAPVTALLKDANAPAPRTFVLKPAVHEAAPSHEAGAPHEGAPEASIEPAAHEVHR</sequence>
<keyword evidence="4 8" id="KW-1133">Transmembrane helix</keyword>
<dbReference type="InterPro" id="IPR001750">
    <property type="entry name" value="ND/Mrp_TM"/>
</dbReference>
<dbReference type="PANTHER" id="PTHR43507">
    <property type="entry name" value="NADH-UBIQUINONE OXIDOREDUCTASE CHAIN 4"/>
    <property type="match status" value="1"/>
</dbReference>
<reference evidence="10 11" key="1">
    <citation type="journal article" date="2023" name="Antonie Van Leeuwenhoek">
        <title>Mesoterricola silvestris gen. nov., sp. nov., Mesoterricola sediminis sp. nov., Geothrix oryzae sp. nov., Geothrix edaphica sp. nov., Geothrix rubra sp. nov., and Geothrix limicola sp. nov., six novel members of Acidobacteriota isolated from soils.</title>
        <authorList>
            <person name="Itoh H."/>
            <person name="Sugisawa Y."/>
            <person name="Mise K."/>
            <person name="Xu Z."/>
            <person name="Kuniyasu M."/>
            <person name="Ushijima N."/>
            <person name="Kawano K."/>
            <person name="Kobayashi E."/>
            <person name="Shiratori Y."/>
            <person name="Masuda Y."/>
            <person name="Senoo K."/>
        </authorList>
    </citation>
    <scope>NUCLEOTIDE SEQUENCE [LARGE SCALE GENOMIC DNA]</scope>
    <source>
        <strain evidence="10 11">Red804</strain>
    </source>
</reference>
<feature type="transmembrane region" description="Helical" evidence="8">
    <location>
        <begin position="239"/>
        <end position="256"/>
    </location>
</feature>
<feature type="transmembrane region" description="Helical" evidence="8">
    <location>
        <begin position="136"/>
        <end position="156"/>
    </location>
</feature>
<feature type="transmembrane region" description="Helical" evidence="8">
    <location>
        <begin position="12"/>
        <end position="30"/>
    </location>
</feature>
<dbReference type="NCBIfam" id="TIGR01972">
    <property type="entry name" value="NDH_I_M"/>
    <property type="match status" value="1"/>
</dbReference>
<dbReference type="PANTHER" id="PTHR43507:SF1">
    <property type="entry name" value="NADH-UBIQUINONE OXIDOREDUCTASE CHAIN 4"/>
    <property type="match status" value="1"/>
</dbReference>
<feature type="region of interest" description="Disordered" evidence="7">
    <location>
        <begin position="516"/>
        <end position="541"/>
    </location>
</feature>
<keyword evidence="3 6" id="KW-0812">Transmembrane</keyword>
<proteinExistence type="inferred from homology"/>
<comment type="caution">
    <text evidence="10">The sequence shown here is derived from an EMBL/GenBank/DDBJ whole genome shotgun (WGS) entry which is preliminary data.</text>
</comment>
<evidence type="ECO:0000256" key="4">
    <source>
        <dbReference type="ARBA" id="ARBA00022989"/>
    </source>
</evidence>
<feature type="transmembrane region" description="Helical" evidence="8">
    <location>
        <begin position="85"/>
        <end position="105"/>
    </location>
</feature>
<dbReference type="Pfam" id="PF00361">
    <property type="entry name" value="Proton_antipo_M"/>
    <property type="match status" value="1"/>
</dbReference>
<evidence type="ECO:0000256" key="7">
    <source>
        <dbReference type="SAM" id="MobiDB-lite"/>
    </source>
</evidence>
<evidence type="ECO:0000256" key="3">
    <source>
        <dbReference type="ARBA" id="ARBA00022692"/>
    </source>
</evidence>